<keyword evidence="2 5" id="KW-0378">Hydrolase</keyword>
<dbReference type="InterPro" id="IPR017439">
    <property type="entry name" value="Amidohydrolase"/>
</dbReference>
<comment type="similarity">
    <text evidence="1">Belongs to the peptidase M20 family.</text>
</comment>
<evidence type="ECO:0000256" key="1">
    <source>
        <dbReference type="ARBA" id="ARBA00006153"/>
    </source>
</evidence>
<dbReference type="SUPFAM" id="SSF53187">
    <property type="entry name" value="Zn-dependent exopeptidases"/>
    <property type="match status" value="1"/>
</dbReference>
<protein>
    <submittedName>
        <fullName evidence="5">Enzyme</fullName>
        <ecNumber evidence="5">3.-.-.-</ecNumber>
    </submittedName>
</protein>
<organism evidence="5 6">
    <name type="scientific">Planktothrix serta PCC 8927</name>
    <dbReference type="NCBI Taxonomy" id="671068"/>
    <lineage>
        <taxon>Bacteria</taxon>
        <taxon>Bacillati</taxon>
        <taxon>Cyanobacteriota</taxon>
        <taxon>Cyanophyceae</taxon>
        <taxon>Oscillatoriophycideae</taxon>
        <taxon>Oscillatoriales</taxon>
        <taxon>Microcoleaceae</taxon>
        <taxon>Planktothrix</taxon>
    </lineage>
</organism>
<keyword evidence="3" id="KW-0464">Manganese</keyword>
<gene>
    <name evidence="5" type="ORF">PL8927_600101</name>
</gene>
<dbReference type="Proteomes" id="UP000184550">
    <property type="component" value="Unassembled WGS sequence"/>
</dbReference>
<dbReference type="PANTHER" id="PTHR11014">
    <property type="entry name" value="PEPTIDASE M20 FAMILY MEMBER"/>
    <property type="match status" value="1"/>
</dbReference>
<comment type="caution">
    <text evidence="5">The sequence shown here is derived from an EMBL/GenBank/DDBJ whole genome shotgun (WGS) entry which is preliminary data.</text>
</comment>
<dbReference type="PANTHER" id="PTHR11014:SF63">
    <property type="entry name" value="METALLOPEPTIDASE, PUTATIVE (AFU_ORTHOLOGUE AFUA_6G09600)-RELATED"/>
    <property type="match status" value="1"/>
</dbReference>
<evidence type="ECO:0000313" key="5">
    <source>
        <dbReference type="EMBL" id="VXD17770.1"/>
    </source>
</evidence>
<feature type="domain" description="Peptidase M20 dimerisation" evidence="4">
    <location>
        <begin position="222"/>
        <end position="314"/>
    </location>
</feature>
<dbReference type="Gene3D" id="3.40.630.10">
    <property type="entry name" value="Zn peptidases"/>
    <property type="match status" value="1"/>
</dbReference>
<proteinExistence type="inferred from homology"/>
<dbReference type="GO" id="GO:0016787">
    <property type="term" value="F:hydrolase activity"/>
    <property type="evidence" value="ECO:0007669"/>
    <property type="project" value="UniProtKB-KW"/>
</dbReference>
<dbReference type="AlphaFoldDB" id="A0A7Z9DZJ2"/>
<feature type="binding site" evidence="3">
    <location>
        <position position="397"/>
    </location>
    <ligand>
        <name>Mn(2+)</name>
        <dbReference type="ChEBI" id="CHEBI:29035"/>
        <label>1</label>
    </ligand>
</feature>
<dbReference type="SUPFAM" id="SSF55031">
    <property type="entry name" value="Bacterial exopeptidase dimerisation domain"/>
    <property type="match status" value="1"/>
</dbReference>
<feature type="binding site" evidence="3">
    <location>
        <position position="140"/>
    </location>
    <ligand>
        <name>Mn(2+)</name>
        <dbReference type="ChEBI" id="CHEBI:29035"/>
        <label>2</label>
    </ligand>
</feature>
<reference evidence="5" key="1">
    <citation type="submission" date="2019-10" db="EMBL/GenBank/DDBJ databases">
        <authorList>
            <consortium name="Genoscope - CEA"/>
            <person name="William W."/>
        </authorList>
    </citation>
    <scope>NUCLEOTIDE SEQUENCE [LARGE SCALE GENOMIC DNA]</scope>
    <source>
        <strain evidence="5">BBR_PRJEB10992</strain>
    </source>
</reference>
<dbReference type="Gene3D" id="3.30.70.360">
    <property type="match status" value="1"/>
</dbReference>
<dbReference type="FunFam" id="3.30.70.360:FF:000014">
    <property type="entry name" value="N-acyl-L-amino acid amidohydrolase"/>
    <property type="match status" value="1"/>
</dbReference>
<dbReference type="InterPro" id="IPR011650">
    <property type="entry name" value="Peptidase_M20_dimer"/>
</dbReference>
<keyword evidence="6" id="KW-1185">Reference proteome</keyword>
<comment type="cofactor">
    <cofactor evidence="3">
        <name>Mn(2+)</name>
        <dbReference type="ChEBI" id="CHEBI:29035"/>
    </cofactor>
    <text evidence="3">The Mn(2+) ion enhances activity.</text>
</comment>
<dbReference type="Pfam" id="PF01546">
    <property type="entry name" value="Peptidase_M20"/>
    <property type="match status" value="1"/>
</dbReference>
<sequence length="432" mass="47258">MPCPKIRKLPYNKTSALILFLLIGLHPMTQNSPSILEKIKDITTTLAPRLIEIRRHIHAHPELSGQEYQTSAYVAGVLSSCGIKVQEGVGKTGVVGEFKGNTTASRWFAIRTDMDALPMTELTGLEYASRQMGVMHACGHDLHTTLGLGTAMVLSQLGEEFPGKVRFLFQPAEEIAKGATWMVQDNVMEDVAAILGVHVFPSIPAGCVGLRSGALTAAADDLELTIIGESGHGARPHEAKDAIWIAAQVITMLQQAISRTQNPLRPVVLSIGQIMGGRAPNIIADQVKLLGTVRSLHPETYEALPGWIEQFVANICQMYGANYELNYRRGVPSVQNDLVLTQIVEETVREAFGTQAILTLPEPSLGAEDFSVYLDYAPGMMFRLGVGHKNKHNYPLHHPKFEIDESAIITGVVTLTYSAYKFCQKHLAPEKN</sequence>
<name>A0A7Z9DZJ2_9CYAN</name>
<dbReference type="InterPro" id="IPR036264">
    <property type="entry name" value="Bact_exopeptidase_dim_dom"/>
</dbReference>
<dbReference type="NCBIfam" id="TIGR01891">
    <property type="entry name" value="amidohydrolases"/>
    <property type="match status" value="1"/>
</dbReference>
<keyword evidence="3" id="KW-0479">Metal-binding</keyword>
<feature type="binding site" evidence="3">
    <location>
        <position position="174"/>
    </location>
    <ligand>
        <name>Mn(2+)</name>
        <dbReference type="ChEBI" id="CHEBI:29035"/>
        <label>2</label>
    </ligand>
</feature>
<accession>A0A7Z9DZJ2</accession>
<dbReference type="CDD" id="cd08014">
    <property type="entry name" value="M20_Acy1-like"/>
    <property type="match status" value="1"/>
</dbReference>
<dbReference type="PIRSF" id="PIRSF005962">
    <property type="entry name" value="Pept_M20D_amidohydro"/>
    <property type="match status" value="1"/>
</dbReference>
<dbReference type="EC" id="3.-.-.-" evidence="5"/>
<feature type="binding site" evidence="3">
    <location>
        <position position="138"/>
    </location>
    <ligand>
        <name>Mn(2+)</name>
        <dbReference type="ChEBI" id="CHEBI:29035"/>
        <label>2</label>
    </ligand>
</feature>
<dbReference type="GO" id="GO:0046872">
    <property type="term" value="F:metal ion binding"/>
    <property type="evidence" value="ECO:0007669"/>
    <property type="project" value="UniProtKB-KW"/>
</dbReference>
<evidence type="ECO:0000313" key="6">
    <source>
        <dbReference type="Proteomes" id="UP000184550"/>
    </source>
</evidence>
<evidence type="ECO:0000256" key="3">
    <source>
        <dbReference type="PIRSR" id="PIRSR005962-1"/>
    </source>
</evidence>
<dbReference type="EMBL" id="CZCU02000136">
    <property type="protein sequence ID" value="VXD17770.1"/>
    <property type="molecule type" value="Genomic_DNA"/>
</dbReference>
<dbReference type="Pfam" id="PF07687">
    <property type="entry name" value="M20_dimer"/>
    <property type="match status" value="1"/>
</dbReference>
<evidence type="ECO:0000259" key="4">
    <source>
        <dbReference type="Pfam" id="PF07687"/>
    </source>
</evidence>
<dbReference type="InterPro" id="IPR002933">
    <property type="entry name" value="Peptidase_M20"/>
</dbReference>
<feature type="binding site" evidence="3">
    <location>
        <position position="198"/>
    </location>
    <ligand>
        <name>Mn(2+)</name>
        <dbReference type="ChEBI" id="CHEBI:29035"/>
        <label>2</label>
    </ligand>
</feature>
<evidence type="ECO:0000256" key="2">
    <source>
        <dbReference type="ARBA" id="ARBA00022801"/>
    </source>
</evidence>